<keyword evidence="1" id="KW-0732">Signal</keyword>
<protein>
    <submittedName>
        <fullName evidence="2">Transporter substrate-binding domain-containing protein</fullName>
    </submittedName>
</protein>
<gene>
    <name evidence="2" type="ORF">NE536_15145</name>
</gene>
<dbReference type="RefSeq" id="WP_261273199.1">
    <property type="nucleotide sequence ID" value="NZ_JAMTCC010000026.1"/>
</dbReference>
<evidence type="ECO:0000313" key="3">
    <source>
        <dbReference type="Proteomes" id="UP001155604"/>
    </source>
</evidence>
<dbReference type="SUPFAM" id="SSF53850">
    <property type="entry name" value="Periplasmic binding protein-like II"/>
    <property type="match status" value="1"/>
</dbReference>
<dbReference type="Proteomes" id="UP001155604">
    <property type="component" value="Unassembled WGS sequence"/>
</dbReference>
<organism evidence="2 3">
    <name type="scientific">Shewanella septentrionalis</name>
    <dbReference type="NCBI Taxonomy" id="2952223"/>
    <lineage>
        <taxon>Bacteria</taxon>
        <taxon>Pseudomonadati</taxon>
        <taxon>Pseudomonadota</taxon>
        <taxon>Gammaproteobacteria</taxon>
        <taxon>Alteromonadales</taxon>
        <taxon>Shewanellaceae</taxon>
        <taxon>Shewanella</taxon>
    </lineage>
</organism>
<comment type="caution">
    <text evidence="2">The sequence shown here is derived from an EMBL/GenBank/DDBJ whole genome shotgun (WGS) entry which is preliminary data.</text>
</comment>
<feature type="chain" id="PRO_5040912819" evidence="1">
    <location>
        <begin position="22"/>
        <end position="246"/>
    </location>
</feature>
<dbReference type="Gene3D" id="3.40.190.10">
    <property type="entry name" value="Periplasmic binding protein-like II"/>
    <property type="match status" value="2"/>
</dbReference>
<proteinExistence type="predicted"/>
<dbReference type="EMBL" id="JAMTCC010000026">
    <property type="protein sequence ID" value="MCT7946697.1"/>
    <property type="molecule type" value="Genomic_DNA"/>
</dbReference>
<evidence type="ECO:0000313" key="2">
    <source>
        <dbReference type="EMBL" id="MCT7946697.1"/>
    </source>
</evidence>
<accession>A0A9X3AUP6</accession>
<dbReference type="AlphaFoldDB" id="A0A9X3AUP6"/>
<name>A0A9X3AUP6_9GAMM</name>
<sequence length="246" mass="28286">MRRFFAIFCLLLAMLPVSICAAQPIVVNVATASWDDFANRDETGYYFELLQRVFPEPEWQLKVQFMPFARSLYLVEHNRTDITLSVYKGDTKKALLTENTVEVDSIDVAVTAELAATWTGLESLSHKRVQAMLAYRYNMLTPVPMYYEESSDMLTMLNSLNAGRIDAVLDYKSNLLMYVPKLKASQNFVIIQGVLKAETYFAFANTEKGQMLKHHFDLAHKRLIDSGEQDRLYLETLEKRRVDGEK</sequence>
<keyword evidence="3" id="KW-1185">Reference proteome</keyword>
<evidence type="ECO:0000256" key="1">
    <source>
        <dbReference type="SAM" id="SignalP"/>
    </source>
</evidence>
<reference evidence="2" key="1">
    <citation type="journal article" date="2023" name="Int. J. Syst. Evol. Microbiol.">
        <title>&lt;i&gt;Shewanella septentrionalis&lt;/i&gt; sp. nov. and &lt;i&gt;Shewanella holmiensis&lt;/i&gt; sp. nov., isolated from Baltic Sea water and sediments.</title>
        <authorList>
            <person name="Martin-Rodriguez A.J."/>
            <person name="Thorell K."/>
            <person name="Joffre E."/>
            <person name="Jensie-Markopoulos S."/>
            <person name="Moore E.R.B."/>
            <person name="Sjoling A."/>
        </authorList>
    </citation>
    <scope>NUCLEOTIDE SEQUENCE</scope>
    <source>
        <strain evidence="2">SP1W3</strain>
    </source>
</reference>
<feature type="signal peptide" evidence="1">
    <location>
        <begin position="1"/>
        <end position="21"/>
    </location>
</feature>